<dbReference type="Proteomes" id="UP000466794">
    <property type="component" value="Unassembled WGS sequence"/>
</dbReference>
<sequence length="169" mass="18531">MSASTTRGASGVLEGPVRSTLGVEHLMDINLKFQETQIFRTPAAFRLIAVAAQGTFSGPRLRGAIRPGGGDWLTMGKDLICRLDVRATLRTDDGEYLYLTATGRVALTDPAAMQRYMAGETLRGEDIRARTLPVFETGAEQYSWLNGTVNVGFAELSRTHIAYRVYTIE</sequence>
<dbReference type="Pfam" id="PF11578">
    <property type="entry name" value="DUF3237"/>
    <property type="match status" value="1"/>
</dbReference>
<reference evidence="1 2" key="1">
    <citation type="submission" date="2019-12" db="EMBL/GenBank/DDBJ databases">
        <title>Nocardia sp. nov. ET3-3 isolated from soil.</title>
        <authorList>
            <person name="Kanchanasin P."/>
            <person name="Tanasupawat S."/>
            <person name="Yuki M."/>
            <person name="Kudo T."/>
        </authorList>
    </citation>
    <scope>NUCLEOTIDE SEQUENCE [LARGE SCALE GENOMIC DNA]</scope>
    <source>
        <strain evidence="1 2">ET3-3</strain>
    </source>
</reference>
<keyword evidence="2" id="KW-1185">Reference proteome</keyword>
<organism evidence="1 2">
    <name type="scientific">Nocardia terrae</name>
    <dbReference type="NCBI Taxonomy" id="2675851"/>
    <lineage>
        <taxon>Bacteria</taxon>
        <taxon>Bacillati</taxon>
        <taxon>Actinomycetota</taxon>
        <taxon>Actinomycetes</taxon>
        <taxon>Mycobacteriales</taxon>
        <taxon>Nocardiaceae</taxon>
        <taxon>Nocardia</taxon>
    </lineage>
</organism>
<proteinExistence type="predicted"/>
<protein>
    <submittedName>
        <fullName evidence="1">DUF3237 family protein</fullName>
    </submittedName>
</protein>
<evidence type="ECO:0000313" key="1">
    <source>
        <dbReference type="EMBL" id="MVU82760.1"/>
    </source>
</evidence>
<evidence type="ECO:0000313" key="2">
    <source>
        <dbReference type="Proteomes" id="UP000466794"/>
    </source>
</evidence>
<name>A0A7K1V7X8_9NOCA</name>
<dbReference type="PANTHER" id="PTHR37315:SF1">
    <property type="entry name" value="UPF0311 PROTEIN BLR7842"/>
    <property type="match status" value="1"/>
</dbReference>
<dbReference type="EMBL" id="WRPP01000010">
    <property type="protein sequence ID" value="MVU82760.1"/>
    <property type="molecule type" value="Genomic_DNA"/>
</dbReference>
<dbReference type="InterPro" id="IPR020915">
    <property type="entry name" value="UPF0311"/>
</dbReference>
<dbReference type="Gene3D" id="2.40.160.20">
    <property type="match status" value="1"/>
</dbReference>
<dbReference type="AlphaFoldDB" id="A0A7K1V7X8"/>
<comment type="caution">
    <text evidence="1">The sequence shown here is derived from an EMBL/GenBank/DDBJ whole genome shotgun (WGS) entry which is preliminary data.</text>
</comment>
<accession>A0A7K1V7X8</accession>
<dbReference type="PANTHER" id="PTHR37315">
    <property type="entry name" value="UPF0311 PROTEIN BLR7842"/>
    <property type="match status" value="1"/>
</dbReference>
<gene>
    <name evidence="1" type="ORF">GPX89_36690</name>
</gene>
<dbReference type="RefSeq" id="WP_157392330.1">
    <property type="nucleotide sequence ID" value="NZ_WRPP01000010.1"/>
</dbReference>